<gene>
    <name evidence="1" type="ORF">PITG_17695</name>
</gene>
<dbReference type="RefSeq" id="XP_002997567.1">
    <property type="nucleotide sequence ID" value="XM_002997521.1"/>
</dbReference>
<organism evidence="1 2">
    <name type="scientific">Phytophthora infestans (strain T30-4)</name>
    <name type="common">Potato late blight agent</name>
    <dbReference type="NCBI Taxonomy" id="403677"/>
    <lineage>
        <taxon>Eukaryota</taxon>
        <taxon>Sar</taxon>
        <taxon>Stramenopiles</taxon>
        <taxon>Oomycota</taxon>
        <taxon>Peronosporomycetes</taxon>
        <taxon>Peronosporales</taxon>
        <taxon>Peronosporaceae</taxon>
        <taxon>Phytophthora</taxon>
    </lineage>
</organism>
<dbReference type="KEGG" id="pif:PITG_17695"/>
<reference evidence="2" key="1">
    <citation type="journal article" date="2009" name="Nature">
        <title>Genome sequence and analysis of the Irish potato famine pathogen Phytophthora infestans.</title>
        <authorList>
            <consortium name="The Broad Institute Genome Sequencing Platform"/>
            <person name="Haas B.J."/>
            <person name="Kamoun S."/>
            <person name="Zody M.C."/>
            <person name="Jiang R.H."/>
            <person name="Handsaker R.E."/>
            <person name="Cano L.M."/>
            <person name="Grabherr M."/>
            <person name="Kodira C.D."/>
            <person name="Raffaele S."/>
            <person name="Torto-Alalibo T."/>
            <person name="Bozkurt T.O."/>
            <person name="Ah-Fong A.M."/>
            <person name="Alvarado L."/>
            <person name="Anderson V.L."/>
            <person name="Armstrong M.R."/>
            <person name="Avrova A."/>
            <person name="Baxter L."/>
            <person name="Beynon J."/>
            <person name="Boevink P.C."/>
            <person name="Bollmann S.R."/>
            <person name="Bos J.I."/>
            <person name="Bulone V."/>
            <person name="Cai G."/>
            <person name="Cakir C."/>
            <person name="Carrington J.C."/>
            <person name="Chawner M."/>
            <person name="Conti L."/>
            <person name="Costanzo S."/>
            <person name="Ewan R."/>
            <person name="Fahlgren N."/>
            <person name="Fischbach M.A."/>
            <person name="Fugelstad J."/>
            <person name="Gilroy E.M."/>
            <person name="Gnerre S."/>
            <person name="Green P.J."/>
            <person name="Grenville-Briggs L.J."/>
            <person name="Griffith J."/>
            <person name="Grunwald N.J."/>
            <person name="Horn K."/>
            <person name="Horner N.R."/>
            <person name="Hu C.H."/>
            <person name="Huitema E."/>
            <person name="Jeong D.H."/>
            <person name="Jones A.M."/>
            <person name="Jones J.D."/>
            <person name="Jones R.W."/>
            <person name="Karlsson E.K."/>
            <person name="Kunjeti S.G."/>
            <person name="Lamour K."/>
            <person name="Liu Z."/>
            <person name="Ma L."/>
            <person name="Maclean D."/>
            <person name="Chibucos M.C."/>
            <person name="McDonald H."/>
            <person name="McWalters J."/>
            <person name="Meijer H.J."/>
            <person name="Morgan W."/>
            <person name="Morris P.F."/>
            <person name="Munro C.A."/>
            <person name="O'Neill K."/>
            <person name="Ospina-Giraldo M."/>
            <person name="Pinzon A."/>
            <person name="Pritchard L."/>
            <person name="Ramsahoye B."/>
            <person name="Ren Q."/>
            <person name="Restrepo S."/>
            <person name="Roy S."/>
            <person name="Sadanandom A."/>
            <person name="Savidor A."/>
            <person name="Schornack S."/>
            <person name="Schwartz D.C."/>
            <person name="Schumann U.D."/>
            <person name="Schwessinger B."/>
            <person name="Seyer L."/>
            <person name="Sharpe T."/>
            <person name="Silvar C."/>
            <person name="Song J."/>
            <person name="Studholme D.J."/>
            <person name="Sykes S."/>
            <person name="Thines M."/>
            <person name="van de Vondervoort P.J."/>
            <person name="Phuntumart V."/>
            <person name="Wawra S."/>
            <person name="Weide R."/>
            <person name="Win J."/>
            <person name="Young C."/>
            <person name="Zhou S."/>
            <person name="Fry W."/>
            <person name="Meyers B.C."/>
            <person name="van West P."/>
            <person name="Ristaino J."/>
            <person name="Govers F."/>
            <person name="Birch P.R."/>
            <person name="Whisson S.C."/>
            <person name="Judelson H.S."/>
            <person name="Nusbaum C."/>
        </authorList>
    </citation>
    <scope>NUCLEOTIDE SEQUENCE [LARGE SCALE GENOMIC DNA]</scope>
    <source>
        <strain evidence="2">T30-4</strain>
    </source>
</reference>
<keyword evidence="2" id="KW-1185">Reference proteome</keyword>
<evidence type="ECO:0000313" key="2">
    <source>
        <dbReference type="Proteomes" id="UP000006643"/>
    </source>
</evidence>
<accession>D0NYG5</accession>
<dbReference type="EMBL" id="DS028187">
    <property type="protein sequence ID" value="EEY68582.1"/>
    <property type="molecule type" value="Genomic_DNA"/>
</dbReference>
<name>D0NYG5_PHYIT</name>
<dbReference type="OrthoDB" id="117248at2759"/>
<dbReference type="InParanoid" id="D0NYG5"/>
<dbReference type="VEuPathDB" id="FungiDB:PITG_17695"/>
<dbReference type="AlphaFoldDB" id="D0NYG5"/>
<evidence type="ECO:0000313" key="1">
    <source>
        <dbReference type="EMBL" id="EEY68582.1"/>
    </source>
</evidence>
<dbReference type="HOGENOM" id="CLU_1450325_0_0_1"/>
<proteinExistence type="predicted"/>
<dbReference type="GeneID" id="9466398"/>
<protein>
    <submittedName>
        <fullName evidence="1">Uncharacterized protein</fullName>
    </submittedName>
</protein>
<sequence>MAKQCMAKLISEPRPCEEQDTCSNILLILCDLCIRYTSLVDAYALTIALSRLDKVACYKHTGLLDYHGCDYELRDEEDSIIEELAEVLARLRTKDPMSLEEPVIRFTGSYLARLLSVPYARVLAHWRLPTKYMCSSFAFLCAATQSPTLSLLSDSRIGTAEPCLLLPDSTLLEALAKPSLSCNTRSS</sequence>
<dbReference type="Proteomes" id="UP000006643">
    <property type="component" value="Unassembled WGS sequence"/>
</dbReference>
<dbReference type="STRING" id="403677.D0NYG5"/>